<organism evidence="1 2">
    <name type="scientific">Candidatus Shapirobacteria bacterium GW2011_GWE2_38_30</name>
    <dbReference type="NCBI Taxonomy" id="1618490"/>
    <lineage>
        <taxon>Bacteria</taxon>
        <taxon>Candidatus Shapironibacteriota</taxon>
    </lineage>
</organism>
<comment type="caution">
    <text evidence="1">The sequence shown here is derived from an EMBL/GenBank/DDBJ whole genome shotgun (WGS) entry which is preliminary data.</text>
</comment>
<dbReference type="InterPro" id="IPR029057">
    <property type="entry name" value="PRTase-like"/>
</dbReference>
<dbReference type="STRING" id="1618490.US90_C0018G0041"/>
<dbReference type="SUPFAM" id="SSF53271">
    <property type="entry name" value="PRTase-like"/>
    <property type="match status" value="1"/>
</dbReference>
<gene>
    <name evidence="1" type="ORF">US90_C0018G0041</name>
</gene>
<sequence>MSTYQDIYRPPITIKNDLLETYVKLYQGIRDRSDPVSWRTFIVDTKILLGSRDPQHHSLSPSKFSNAKKLVKSLTKDTYLQPLTDEIYYALGFRNKLGKNDKKIDVLIFNGRHQSQPLLWTLADNLKNQGKIVAVVNPVGHYNDNQCRIISPFKLSSSVEKMVILASTQEIYGGNIAVLANVIRTLANPEFSRSIKEVDIVIPMFGGSRGHRLGQSEELGYEVLEAIFNAKILTLVTKDVLAELAQTTKNPLPQIRFLSIDIHSHLYPSQIFTSADFQFISISPAIEIANTLYQHLQENHLLDTPIRLIACDKGAITRVELLAIALLKHPQNILQNLDIIYIDKIRQKAGIVDSAKVKTIIRWSLKSDQIVKEKLPLKKVDYHPYVLCYTDDMIDTGGTAKKDIELLSLKFPNTLLKVFASTHPIFSQGYGALDTIEADLYLIGNTLSPPNLLENKKIKIVDLGPAIAREIYW</sequence>
<accession>A0A0G0JR46</accession>
<dbReference type="EMBL" id="LBUT01000018">
    <property type="protein sequence ID" value="KKQ69197.1"/>
    <property type="molecule type" value="Genomic_DNA"/>
</dbReference>
<dbReference type="AlphaFoldDB" id="A0A0G0JR46"/>
<evidence type="ECO:0000313" key="1">
    <source>
        <dbReference type="EMBL" id="KKQ69197.1"/>
    </source>
</evidence>
<reference evidence="1 2" key="1">
    <citation type="journal article" date="2015" name="Nature">
        <title>rRNA introns, odd ribosomes, and small enigmatic genomes across a large radiation of phyla.</title>
        <authorList>
            <person name="Brown C.T."/>
            <person name="Hug L.A."/>
            <person name="Thomas B.C."/>
            <person name="Sharon I."/>
            <person name="Castelle C.J."/>
            <person name="Singh A."/>
            <person name="Wilkins M.J."/>
            <person name="Williams K.H."/>
            <person name="Banfield J.F."/>
        </authorList>
    </citation>
    <scope>NUCLEOTIDE SEQUENCE [LARGE SCALE GENOMIC DNA]</scope>
</reference>
<evidence type="ECO:0000313" key="2">
    <source>
        <dbReference type="Proteomes" id="UP000034406"/>
    </source>
</evidence>
<proteinExistence type="predicted"/>
<name>A0A0G0JR46_9BACT</name>
<dbReference type="Gene3D" id="3.40.50.2020">
    <property type="match status" value="2"/>
</dbReference>
<dbReference type="InterPro" id="IPR000836">
    <property type="entry name" value="PRTase_dom"/>
</dbReference>
<dbReference type="CDD" id="cd06223">
    <property type="entry name" value="PRTases_typeI"/>
    <property type="match status" value="1"/>
</dbReference>
<protein>
    <recommendedName>
        <fullName evidence="3">Phosphoribosyl pyrophosphate synthase</fullName>
    </recommendedName>
</protein>
<dbReference type="Proteomes" id="UP000034406">
    <property type="component" value="Unassembled WGS sequence"/>
</dbReference>
<evidence type="ECO:0008006" key="3">
    <source>
        <dbReference type="Google" id="ProtNLM"/>
    </source>
</evidence>